<evidence type="ECO:0000256" key="4">
    <source>
        <dbReference type="ARBA" id="ARBA00022544"/>
    </source>
</evidence>
<dbReference type="Pfam" id="PF03845">
    <property type="entry name" value="Spore_permease"/>
    <property type="match status" value="1"/>
</dbReference>
<feature type="transmembrane region" description="Helical" evidence="8">
    <location>
        <begin position="272"/>
        <end position="290"/>
    </location>
</feature>
<evidence type="ECO:0000256" key="5">
    <source>
        <dbReference type="ARBA" id="ARBA00022692"/>
    </source>
</evidence>
<evidence type="ECO:0000256" key="7">
    <source>
        <dbReference type="ARBA" id="ARBA00023136"/>
    </source>
</evidence>
<evidence type="ECO:0000256" key="6">
    <source>
        <dbReference type="ARBA" id="ARBA00022989"/>
    </source>
</evidence>
<sequence length="363" mass="42474">MKSYETEKLHPIHLIFLTYMLQSSVILFSMPRYVAEIIGTNGWVILLLFSGVVMFNIFLIQLVYKKGEGKTVFDIINRSLPTFFTYTLYALIAIVWALVAVVIAKQYIFIIQIISFPTTPSYYLLSMFMVLPFLLLLHPVYKMVRVSSVFFILAGITILLTVFVWPEFSFERLTTFFFKEADNPWNWNELLNIYSGFLGYEVCLLLIPYITKHSHLFRSFYLGNGFTTFVYVYTVVLCLGFYSFEQIKHVLYPTLHFFSYIEFPFLIRVENLVYSLFLVKALVTVTFFYWMSSEAVQQIIKVNKPSYLHISIIVMSILLTAPFNTRQEMEKVISFTGKAEMAIAFFLPLLLLLLLRRKRKVLV</sequence>
<keyword evidence="7 8" id="KW-0472">Membrane</keyword>
<reference evidence="9 10" key="1">
    <citation type="submission" date="2016-10" db="EMBL/GenBank/DDBJ databases">
        <authorList>
            <person name="de Groot N.N."/>
        </authorList>
    </citation>
    <scope>NUCLEOTIDE SEQUENCE [LARGE SCALE GENOMIC DNA]</scope>
    <source>
        <strain evidence="10">P4B,CCM 7963,CECT 7998,DSM 25260,IBRC-M 10614,KCTC 13821</strain>
    </source>
</reference>
<keyword evidence="3" id="KW-0813">Transport</keyword>
<feature type="transmembrane region" description="Helical" evidence="8">
    <location>
        <begin position="83"/>
        <end position="108"/>
    </location>
</feature>
<feature type="transmembrane region" description="Helical" evidence="8">
    <location>
        <begin position="222"/>
        <end position="244"/>
    </location>
</feature>
<dbReference type="PANTHER" id="PTHR34975">
    <property type="entry name" value="SPORE GERMINATION PROTEIN A2"/>
    <property type="match status" value="1"/>
</dbReference>
<accession>A0A1G8IC44</accession>
<dbReference type="AlphaFoldDB" id="A0A1G8IC44"/>
<protein>
    <submittedName>
        <fullName evidence="9">Spore germination protein</fullName>
    </submittedName>
</protein>
<evidence type="ECO:0000256" key="3">
    <source>
        <dbReference type="ARBA" id="ARBA00022448"/>
    </source>
</evidence>
<dbReference type="PANTHER" id="PTHR34975:SF2">
    <property type="entry name" value="SPORE GERMINATION PROTEIN A2"/>
    <property type="match status" value="1"/>
</dbReference>
<keyword evidence="4" id="KW-0309">Germination</keyword>
<evidence type="ECO:0000313" key="10">
    <source>
        <dbReference type="Proteomes" id="UP000199017"/>
    </source>
</evidence>
<dbReference type="InterPro" id="IPR004761">
    <property type="entry name" value="Spore_GerAB"/>
</dbReference>
<gene>
    <name evidence="9" type="ORF">SAMN05216352_105133</name>
</gene>
<evidence type="ECO:0000256" key="1">
    <source>
        <dbReference type="ARBA" id="ARBA00004141"/>
    </source>
</evidence>
<feature type="transmembrane region" description="Helical" evidence="8">
    <location>
        <begin position="335"/>
        <end position="355"/>
    </location>
</feature>
<keyword evidence="6 8" id="KW-1133">Transmembrane helix</keyword>
<feature type="transmembrane region" description="Helical" evidence="8">
    <location>
        <begin position="42"/>
        <end position="63"/>
    </location>
</feature>
<feature type="transmembrane region" description="Helical" evidence="8">
    <location>
        <begin position="306"/>
        <end position="323"/>
    </location>
</feature>
<comment type="subcellular location">
    <subcellularLocation>
        <location evidence="1">Membrane</location>
        <topology evidence="1">Multi-pass membrane protein</topology>
    </subcellularLocation>
</comment>
<dbReference type="STRING" id="930129.SAMN05216352_105133"/>
<dbReference type="GO" id="GO:0016020">
    <property type="term" value="C:membrane"/>
    <property type="evidence" value="ECO:0007669"/>
    <property type="project" value="UniProtKB-SubCell"/>
</dbReference>
<dbReference type="Proteomes" id="UP000199017">
    <property type="component" value="Unassembled WGS sequence"/>
</dbReference>
<name>A0A1G8IC44_9BACI</name>
<comment type="similarity">
    <text evidence="2">Belongs to the amino acid-polyamine-organocation (APC) superfamily. Spore germination protein (SGP) (TC 2.A.3.9) family.</text>
</comment>
<dbReference type="RefSeq" id="WP_091584423.1">
    <property type="nucleotide sequence ID" value="NZ_FNDU01000005.1"/>
</dbReference>
<feature type="transmembrane region" description="Helical" evidence="8">
    <location>
        <begin position="190"/>
        <end position="210"/>
    </location>
</feature>
<dbReference type="EMBL" id="FNDU01000005">
    <property type="protein sequence ID" value="SDI16549.1"/>
    <property type="molecule type" value="Genomic_DNA"/>
</dbReference>
<feature type="transmembrane region" description="Helical" evidence="8">
    <location>
        <begin position="149"/>
        <end position="170"/>
    </location>
</feature>
<organism evidence="9 10">
    <name type="scientific">Alteribacillus bidgolensis</name>
    <dbReference type="NCBI Taxonomy" id="930129"/>
    <lineage>
        <taxon>Bacteria</taxon>
        <taxon>Bacillati</taxon>
        <taxon>Bacillota</taxon>
        <taxon>Bacilli</taxon>
        <taxon>Bacillales</taxon>
        <taxon>Bacillaceae</taxon>
        <taxon>Alteribacillus</taxon>
    </lineage>
</organism>
<evidence type="ECO:0000313" key="9">
    <source>
        <dbReference type="EMBL" id="SDI16549.1"/>
    </source>
</evidence>
<dbReference type="OrthoDB" id="2957438at2"/>
<keyword evidence="5 8" id="KW-0812">Transmembrane</keyword>
<evidence type="ECO:0000256" key="8">
    <source>
        <dbReference type="SAM" id="Phobius"/>
    </source>
</evidence>
<keyword evidence="10" id="KW-1185">Reference proteome</keyword>
<dbReference type="GO" id="GO:0009847">
    <property type="term" value="P:spore germination"/>
    <property type="evidence" value="ECO:0007669"/>
    <property type="project" value="InterPro"/>
</dbReference>
<feature type="transmembrane region" description="Helical" evidence="8">
    <location>
        <begin position="120"/>
        <end position="137"/>
    </location>
</feature>
<proteinExistence type="inferred from homology"/>
<feature type="transmembrane region" description="Helical" evidence="8">
    <location>
        <begin position="12"/>
        <end position="30"/>
    </location>
</feature>
<evidence type="ECO:0000256" key="2">
    <source>
        <dbReference type="ARBA" id="ARBA00007998"/>
    </source>
</evidence>